<dbReference type="Proteomes" id="UP000186268">
    <property type="component" value="Unassembled WGS sequence"/>
</dbReference>
<name>A0A1Q5TGT0_9GAMM</name>
<dbReference type="AlphaFoldDB" id="A0A1Q5TGT0"/>
<gene>
    <name evidence="1" type="ORF">Xedl_03661</name>
</gene>
<dbReference type="RefSeq" id="WP_074025176.1">
    <property type="nucleotide sequence ID" value="NZ_CAWNAG010000164.1"/>
</dbReference>
<keyword evidence="2" id="KW-1185">Reference proteome</keyword>
<accession>A0A1Q5TGT0</accession>
<dbReference type="EMBL" id="MKGQ01000055">
    <property type="protein sequence ID" value="OKO99422.1"/>
    <property type="molecule type" value="Genomic_DNA"/>
</dbReference>
<dbReference type="STRING" id="1873482.Xedl_03661"/>
<organism evidence="1 2">
    <name type="scientific">Xenorhabdus eapokensis</name>
    <dbReference type="NCBI Taxonomy" id="1873482"/>
    <lineage>
        <taxon>Bacteria</taxon>
        <taxon>Pseudomonadati</taxon>
        <taxon>Pseudomonadota</taxon>
        <taxon>Gammaproteobacteria</taxon>
        <taxon>Enterobacterales</taxon>
        <taxon>Morganellaceae</taxon>
        <taxon>Xenorhabdus</taxon>
    </lineage>
</organism>
<comment type="caution">
    <text evidence="1">The sequence shown here is derived from an EMBL/GenBank/DDBJ whole genome shotgun (WGS) entry which is preliminary data.</text>
</comment>
<reference evidence="1 2" key="1">
    <citation type="submission" date="2016-09" db="EMBL/GenBank/DDBJ databases">
        <title>Xenorhabdus thuongxuanensis sp. nov. and Xenorhabdus eapokensis sp. nov., isolated from Steinernema species.</title>
        <authorList>
            <person name="Kaempfer P."/>
            <person name="Tobias N.J."/>
            <person name="Phan Ke L."/>
            <person name="Bode H.B."/>
            <person name="Glaeser S.P."/>
        </authorList>
    </citation>
    <scope>NUCLEOTIDE SEQUENCE [LARGE SCALE GENOMIC DNA]</scope>
    <source>
        <strain evidence="1 2">DL20</strain>
    </source>
</reference>
<protein>
    <submittedName>
        <fullName evidence="1">Uncharacterized protein</fullName>
    </submittedName>
</protein>
<proteinExistence type="predicted"/>
<dbReference type="OrthoDB" id="9153918at2"/>
<sequence length="223" mass="25669">MSGERGIYALTNIFTCKSGYLSEDIQEGCIFNIECETVGNDCDTDEEVTISKSRFILVNSSHNGVLYDWNDLLDLEASTKPYMELFDVESNELSSAAFEAIGSPYDHFYPDDVTQLFIIDRIEIIPEYRGKKYAEIIIFDAIRIFAASSQLIALKPFPLKFEIPVDKWTRASEEEKEWHRRLGLEQFIPDEKLAFQRLCDYYKRLGFVDTGNGVFIMQNVGVY</sequence>
<evidence type="ECO:0000313" key="1">
    <source>
        <dbReference type="EMBL" id="OKO99422.1"/>
    </source>
</evidence>
<evidence type="ECO:0000313" key="2">
    <source>
        <dbReference type="Proteomes" id="UP000186268"/>
    </source>
</evidence>